<evidence type="ECO:0000313" key="2">
    <source>
        <dbReference type="EMBL" id="KAF2432491.1"/>
    </source>
</evidence>
<proteinExistence type="predicted"/>
<feature type="compositionally biased region" description="Polar residues" evidence="1">
    <location>
        <begin position="246"/>
        <end position="257"/>
    </location>
</feature>
<evidence type="ECO:0000256" key="1">
    <source>
        <dbReference type="SAM" id="MobiDB-lite"/>
    </source>
</evidence>
<feature type="compositionally biased region" description="Basic and acidic residues" evidence="1">
    <location>
        <begin position="66"/>
        <end position="91"/>
    </location>
</feature>
<feature type="compositionally biased region" description="Basic residues" evidence="1">
    <location>
        <begin position="135"/>
        <end position="149"/>
    </location>
</feature>
<organism evidence="2 3">
    <name type="scientific">Tothia fuscella</name>
    <dbReference type="NCBI Taxonomy" id="1048955"/>
    <lineage>
        <taxon>Eukaryota</taxon>
        <taxon>Fungi</taxon>
        <taxon>Dikarya</taxon>
        <taxon>Ascomycota</taxon>
        <taxon>Pezizomycotina</taxon>
        <taxon>Dothideomycetes</taxon>
        <taxon>Pleosporomycetidae</taxon>
        <taxon>Venturiales</taxon>
        <taxon>Cylindrosympodiaceae</taxon>
        <taxon>Tothia</taxon>
    </lineage>
</organism>
<dbReference type="Proteomes" id="UP000800235">
    <property type="component" value="Unassembled WGS sequence"/>
</dbReference>
<accession>A0A9P4NWL6</accession>
<feature type="region of interest" description="Disordered" evidence="1">
    <location>
        <begin position="1"/>
        <end position="41"/>
    </location>
</feature>
<sequence length="501" mass="56544">MSQNGHNPHRSNLYKAPRPGKRIREGIINGTLAPANDLQLHFQRTHRRRDTAYDRTYESPSGQQSHSHERYTNRSAAPEHHGRDPWSRGHEGSYLPQIDRSRPYEHVQVRGGERQYRQRSMRRSPPPRSREQDSKRRRSPSPQRNGRHARAQDSSRRSRSPSMRKFRPKGDHFNSHALSPPTASLSRSRPGSAIVPPSPSYPSQVMLTQDIFSPIQYEDEPYDEEHRVQAEELLEEVVEETARKAASSTIVATSSPRRPTAPHEPRILRSSGQASKPTYVYISDQKSSDSSSDEDENGDLKPTSGPVQNSVVTARGYARATQLEATNGAVENTEEQATGVAALNIQRKDFWANEMNRKIQVLIDTSKSAKHLSTRDTAKYLSKIFFIWQQLAGDETKRLALHNKCGPVSLRQLMDVVPTTFEALSVMANLIFLYEGQWQDGSYFQKGLGVDFNNALDGTIDGAALATSTSLDQMLEHNGESDLEQYRYELCDQATHQTGFL</sequence>
<gene>
    <name evidence="2" type="ORF">EJ08DRAFT_732568</name>
</gene>
<name>A0A9P4NWL6_9PEZI</name>
<comment type="caution">
    <text evidence="2">The sequence shown here is derived from an EMBL/GenBank/DDBJ whole genome shotgun (WGS) entry which is preliminary data.</text>
</comment>
<reference evidence="2" key="1">
    <citation type="journal article" date="2020" name="Stud. Mycol.">
        <title>101 Dothideomycetes genomes: a test case for predicting lifestyles and emergence of pathogens.</title>
        <authorList>
            <person name="Haridas S."/>
            <person name="Albert R."/>
            <person name="Binder M."/>
            <person name="Bloem J."/>
            <person name="Labutti K."/>
            <person name="Salamov A."/>
            <person name="Andreopoulos B."/>
            <person name="Baker S."/>
            <person name="Barry K."/>
            <person name="Bills G."/>
            <person name="Bluhm B."/>
            <person name="Cannon C."/>
            <person name="Castanera R."/>
            <person name="Culley D."/>
            <person name="Daum C."/>
            <person name="Ezra D."/>
            <person name="Gonzalez J."/>
            <person name="Henrissat B."/>
            <person name="Kuo A."/>
            <person name="Liang C."/>
            <person name="Lipzen A."/>
            <person name="Lutzoni F."/>
            <person name="Magnuson J."/>
            <person name="Mondo S."/>
            <person name="Nolan M."/>
            <person name="Ohm R."/>
            <person name="Pangilinan J."/>
            <person name="Park H.-J."/>
            <person name="Ramirez L."/>
            <person name="Alfaro M."/>
            <person name="Sun H."/>
            <person name="Tritt A."/>
            <person name="Yoshinaga Y."/>
            <person name="Zwiers L.-H."/>
            <person name="Turgeon B."/>
            <person name="Goodwin S."/>
            <person name="Spatafora J."/>
            <person name="Crous P."/>
            <person name="Grigoriev I."/>
        </authorList>
    </citation>
    <scope>NUCLEOTIDE SEQUENCE</scope>
    <source>
        <strain evidence="2">CBS 130266</strain>
    </source>
</reference>
<protein>
    <submittedName>
        <fullName evidence="2">Uncharacterized protein</fullName>
    </submittedName>
</protein>
<keyword evidence="3" id="KW-1185">Reference proteome</keyword>
<feature type="compositionally biased region" description="Basic residues" evidence="1">
    <location>
        <begin position="157"/>
        <end position="167"/>
    </location>
</feature>
<evidence type="ECO:0000313" key="3">
    <source>
        <dbReference type="Proteomes" id="UP000800235"/>
    </source>
</evidence>
<feature type="region of interest" description="Disordered" evidence="1">
    <location>
        <begin position="54"/>
        <end position="203"/>
    </location>
</feature>
<feature type="compositionally biased region" description="Basic and acidic residues" evidence="1">
    <location>
        <begin position="99"/>
        <end position="116"/>
    </location>
</feature>
<feature type="region of interest" description="Disordered" evidence="1">
    <location>
        <begin position="239"/>
        <end position="311"/>
    </location>
</feature>
<dbReference type="AlphaFoldDB" id="A0A9P4NWL6"/>
<dbReference type="EMBL" id="MU007026">
    <property type="protein sequence ID" value="KAF2432491.1"/>
    <property type="molecule type" value="Genomic_DNA"/>
</dbReference>